<dbReference type="InterPro" id="IPR057326">
    <property type="entry name" value="KR_dom"/>
</dbReference>
<evidence type="ECO:0000256" key="3">
    <source>
        <dbReference type="RuleBase" id="RU000363"/>
    </source>
</evidence>
<name>A0A495QQJ3_9EURY</name>
<dbReference type="PANTHER" id="PTHR43115:SF4">
    <property type="entry name" value="DEHYDROGENASE_REDUCTASE SDR FAMILY MEMBER 11"/>
    <property type="match status" value="1"/>
</dbReference>
<dbReference type="AlphaFoldDB" id="A0A495QQJ3"/>
<dbReference type="PANTHER" id="PTHR43115">
    <property type="entry name" value="DEHYDROGENASE/REDUCTASE SDR FAMILY MEMBER 11"/>
    <property type="match status" value="1"/>
</dbReference>
<dbReference type="EMBL" id="RBWW01000003">
    <property type="protein sequence ID" value="RKS75738.1"/>
    <property type="molecule type" value="Genomic_DNA"/>
</dbReference>
<comment type="similarity">
    <text evidence="1 3">Belongs to the short-chain dehydrogenases/reductases (SDR) family.</text>
</comment>
<protein>
    <recommendedName>
        <fullName evidence="4">Ketoreductase domain-containing protein</fullName>
    </recommendedName>
</protein>
<gene>
    <name evidence="5" type="ORF">BDK61_4253</name>
</gene>
<dbReference type="PRINTS" id="PR00081">
    <property type="entry name" value="GDHRDH"/>
</dbReference>
<reference evidence="5 6" key="1">
    <citation type="submission" date="2018-10" db="EMBL/GenBank/DDBJ databases">
        <title>Genomic Encyclopedia of Archaeal and Bacterial Type Strains, Phase II (KMG-II): from individual species to whole genera.</title>
        <authorList>
            <person name="Goeker M."/>
        </authorList>
    </citation>
    <scope>NUCLEOTIDE SEQUENCE [LARGE SCALE GENOMIC DNA]</scope>
    <source>
        <strain evidence="5 6">DSM 11927</strain>
    </source>
</reference>
<dbReference type="InterPro" id="IPR036291">
    <property type="entry name" value="NAD(P)-bd_dom_sf"/>
</dbReference>
<evidence type="ECO:0000313" key="6">
    <source>
        <dbReference type="Proteomes" id="UP000268233"/>
    </source>
</evidence>
<comment type="caution">
    <text evidence="5">The sequence shown here is derived from an EMBL/GenBank/DDBJ whole genome shotgun (WGS) entry which is preliminary data.</text>
</comment>
<dbReference type="Pfam" id="PF00106">
    <property type="entry name" value="adh_short"/>
    <property type="match status" value="1"/>
</dbReference>
<dbReference type="PRINTS" id="PR00080">
    <property type="entry name" value="SDRFAMILY"/>
</dbReference>
<evidence type="ECO:0000256" key="1">
    <source>
        <dbReference type="ARBA" id="ARBA00006484"/>
    </source>
</evidence>
<sequence length="252" mass="26975">MDLIEDIGGKVAIVTGASSGIGEATAKSLADEGTHVVLAARREAELHDLADQIESNGGDTLVIPTDVTSEADIEELVDQTVAEFGQVDILVNNAGVMLLEEVQDADTDNFQQMVDVNLSGLMKLTHAVLPIMQDHGAGHIVNISSVAGRKSFPGSSAYSATKFGVNGFSEGLRQEVTGEDDIRVTLIEPGYVDTELAEHIPDEDRKQQTKEALETMESLTSTDIARSITYAVGQPAHVDVNELLIRPTHQEL</sequence>
<dbReference type="RefSeq" id="WP_121304447.1">
    <property type="nucleotide sequence ID" value="NZ_RBWW01000003.1"/>
</dbReference>
<dbReference type="Proteomes" id="UP000268233">
    <property type="component" value="Unassembled WGS sequence"/>
</dbReference>
<feature type="domain" description="Ketoreductase" evidence="4">
    <location>
        <begin position="10"/>
        <end position="195"/>
    </location>
</feature>
<dbReference type="SMART" id="SM00822">
    <property type="entry name" value="PKS_KR"/>
    <property type="match status" value="1"/>
</dbReference>
<dbReference type="FunFam" id="3.40.50.720:FF:000047">
    <property type="entry name" value="NADP-dependent L-serine/L-allo-threonine dehydrogenase"/>
    <property type="match status" value="1"/>
</dbReference>
<proteinExistence type="inferred from homology"/>
<evidence type="ECO:0000259" key="4">
    <source>
        <dbReference type="SMART" id="SM00822"/>
    </source>
</evidence>
<dbReference type="SUPFAM" id="SSF51735">
    <property type="entry name" value="NAD(P)-binding Rossmann-fold domains"/>
    <property type="match status" value="1"/>
</dbReference>
<dbReference type="InterPro" id="IPR020904">
    <property type="entry name" value="Sc_DH/Rdtase_CS"/>
</dbReference>
<dbReference type="PIRSF" id="PIRSF000126">
    <property type="entry name" value="11-beta-HSD1"/>
    <property type="match status" value="1"/>
</dbReference>
<dbReference type="Gene3D" id="3.40.50.720">
    <property type="entry name" value="NAD(P)-binding Rossmann-like Domain"/>
    <property type="match status" value="1"/>
</dbReference>
<organism evidence="5 6">
    <name type="scientific">Haloarcula quadrata</name>
    <dbReference type="NCBI Taxonomy" id="182779"/>
    <lineage>
        <taxon>Archaea</taxon>
        <taxon>Methanobacteriati</taxon>
        <taxon>Methanobacteriota</taxon>
        <taxon>Stenosarchaea group</taxon>
        <taxon>Halobacteria</taxon>
        <taxon>Halobacteriales</taxon>
        <taxon>Haloarculaceae</taxon>
        <taxon>Haloarcula</taxon>
    </lineage>
</organism>
<dbReference type="GO" id="GO:0016616">
    <property type="term" value="F:oxidoreductase activity, acting on the CH-OH group of donors, NAD or NADP as acceptor"/>
    <property type="evidence" value="ECO:0007669"/>
    <property type="project" value="UniProtKB-ARBA"/>
</dbReference>
<keyword evidence="2" id="KW-0560">Oxidoreductase</keyword>
<dbReference type="InterPro" id="IPR002347">
    <property type="entry name" value="SDR_fam"/>
</dbReference>
<evidence type="ECO:0000256" key="2">
    <source>
        <dbReference type="ARBA" id="ARBA00023002"/>
    </source>
</evidence>
<accession>A0A495QQJ3</accession>
<dbReference type="PROSITE" id="PS00061">
    <property type="entry name" value="ADH_SHORT"/>
    <property type="match status" value="1"/>
</dbReference>
<evidence type="ECO:0000313" key="5">
    <source>
        <dbReference type="EMBL" id="RKS75738.1"/>
    </source>
</evidence>
<keyword evidence="6" id="KW-1185">Reference proteome</keyword>